<dbReference type="PANTHER" id="PTHR13271:SF145">
    <property type="entry name" value="SET DOMAIN-CONTAINING PROTEIN"/>
    <property type="match status" value="1"/>
</dbReference>
<dbReference type="InterPro" id="IPR050600">
    <property type="entry name" value="SETD3_SETD6_MTase"/>
</dbReference>
<dbReference type="InterPro" id="IPR036464">
    <property type="entry name" value="Rubisco_LSMT_subst-bd_sf"/>
</dbReference>
<reference evidence="5 6" key="1">
    <citation type="journal article" date="2024" name="Nat. Commun.">
        <title>Phylogenomics reveals the evolutionary origins of lichenization in chlorophyte algae.</title>
        <authorList>
            <person name="Puginier C."/>
            <person name="Libourel C."/>
            <person name="Otte J."/>
            <person name="Skaloud P."/>
            <person name="Haon M."/>
            <person name="Grisel S."/>
            <person name="Petersen M."/>
            <person name="Berrin J.G."/>
            <person name="Delaux P.M."/>
            <person name="Dal Grande F."/>
            <person name="Keller J."/>
        </authorList>
    </citation>
    <scope>NUCLEOTIDE SEQUENCE [LARGE SCALE GENOMIC DNA]</scope>
    <source>
        <strain evidence="5 6">SAG 216-7</strain>
    </source>
</reference>
<organism evidence="5 6">
    <name type="scientific">Coccomyxa subellipsoidea</name>
    <dbReference type="NCBI Taxonomy" id="248742"/>
    <lineage>
        <taxon>Eukaryota</taxon>
        <taxon>Viridiplantae</taxon>
        <taxon>Chlorophyta</taxon>
        <taxon>core chlorophytes</taxon>
        <taxon>Trebouxiophyceae</taxon>
        <taxon>Trebouxiophyceae incertae sedis</taxon>
        <taxon>Coccomyxaceae</taxon>
        <taxon>Coccomyxa</taxon>
    </lineage>
</organism>
<evidence type="ECO:0000313" key="5">
    <source>
        <dbReference type="EMBL" id="KAK9916904.1"/>
    </source>
</evidence>
<keyword evidence="1" id="KW-0489">Methyltransferase</keyword>
<name>A0ABR2YZ38_9CHLO</name>
<keyword evidence="3" id="KW-0949">S-adenosyl-L-methionine</keyword>
<evidence type="ECO:0008006" key="7">
    <source>
        <dbReference type="Google" id="ProtNLM"/>
    </source>
</evidence>
<evidence type="ECO:0000256" key="1">
    <source>
        <dbReference type="ARBA" id="ARBA00022603"/>
    </source>
</evidence>
<accession>A0ABR2YZ38</accession>
<keyword evidence="6" id="KW-1185">Reference proteome</keyword>
<evidence type="ECO:0000256" key="2">
    <source>
        <dbReference type="ARBA" id="ARBA00022679"/>
    </source>
</evidence>
<gene>
    <name evidence="5" type="ORF">WJX75_008596</name>
</gene>
<evidence type="ECO:0000313" key="6">
    <source>
        <dbReference type="Proteomes" id="UP001491310"/>
    </source>
</evidence>
<dbReference type="Gene3D" id="3.90.1420.10">
    <property type="entry name" value="Rubisco LSMT, substrate-binding domain"/>
    <property type="match status" value="1"/>
</dbReference>
<proteinExistence type="predicted"/>
<dbReference type="PANTHER" id="PTHR13271">
    <property type="entry name" value="UNCHARACTERIZED PUTATIVE METHYLTRANSFERASE"/>
    <property type="match status" value="1"/>
</dbReference>
<evidence type="ECO:0000256" key="3">
    <source>
        <dbReference type="ARBA" id="ARBA00022691"/>
    </source>
</evidence>
<sequence length="562" mass="60880">MGSRSAALFNIPQHLLLHEGQAWTDRHYGRAFQQLKEEVGDALDRRWTLCLLLLIERARGVHSKWATYINVLPESYEDPMWWSEENLDILKGTRLEAAVEHYVKGLEDLRVWRARLCTIQRELGGVNVLEEEAGQWAMSETALKWAKSTVWSRSFNIKSLGAAQKESIALIPVLDMLDHNPHQHVAWHTGSTGQDNFQFFTKSAIKKGDQLYSNYGHKSNEELLLGYGFVLEPNTADYFSVSLGLEACSAAGRERAAMLRALLHRLGLQTEFYLTRAFPLPSTLVVAAAACLLPSASAYNLLAMTASPSSDPTGDSNDRDHPGSVHLQALLALKQQLRGKMGKLQGGSYPEDTELAATAPAGSPRRMALVYRAGQKEIAHAALAELAQQTTSLLDTSFSVGSNFEATPGTTLLSGDEGSLYAIEALAGTQLGDILQGEAEQYQEQYAAAAPSLRAALESTSNGPQEHGSDQSEAGGHTAAGLYDELCPGLSNVEAVQALAWADAVVDRCGVPGASGSQMAILPLICATPTEPPCCQWSWRHSLADSDYEPGALAGCDSCVLR</sequence>
<dbReference type="Proteomes" id="UP001491310">
    <property type="component" value="Unassembled WGS sequence"/>
</dbReference>
<dbReference type="InterPro" id="IPR046341">
    <property type="entry name" value="SET_dom_sf"/>
</dbReference>
<comment type="caution">
    <text evidence="5">The sequence shown here is derived from an EMBL/GenBank/DDBJ whole genome shotgun (WGS) entry which is preliminary data.</text>
</comment>
<dbReference type="Gene3D" id="3.90.1410.10">
    <property type="entry name" value="set domain protein methyltransferase, domain 1"/>
    <property type="match status" value="1"/>
</dbReference>
<protein>
    <recommendedName>
        <fullName evidence="7">SET domain-containing protein</fullName>
    </recommendedName>
</protein>
<evidence type="ECO:0000256" key="4">
    <source>
        <dbReference type="SAM" id="MobiDB-lite"/>
    </source>
</evidence>
<dbReference type="EMBL" id="JALJOT010000003">
    <property type="protein sequence ID" value="KAK9916904.1"/>
    <property type="molecule type" value="Genomic_DNA"/>
</dbReference>
<dbReference type="SUPFAM" id="SSF82199">
    <property type="entry name" value="SET domain"/>
    <property type="match status" value="1"/>
</dbReference>
<feature type="region of interest" description="Disordered" evidence="4">
    <location>
        <begin position="453"/>
        <end position="475"/>
    </location>
</feature>
<keyword evidence="2" id="KW-0808">Transferase</keyword>